<evidence type="ECO:0000313" key="6">
    <source>
        <dbReference type="EMBL" id="EDX16242.1"/>
    </source>
</evidence>
<evidence type="ECO:0000313" key="7">
    <source>
        <dbReference type="Proteomes" id="UP000000304"/>
    </source>
</evidence>
<keyword evidence="2" id="KW-0687">Ribonucleoprotein</keyword>
<dbReference type="SMR" id="B4NVZ7"/>
<dbReference type="InterPro" id="IPR000039">
    <property type="entry name" value="Ribosomal_eL18"/>
</dbReference>
<dbReference type="PhylomeDB" id="B4NVZ7"/>
<dbReference type="InterPro" id="IPR021131">
    <property type="entry name" value="Ribosomal_uL15/eL18"/>
</dbReference>
<proteinExistence type="predicted"/>
<name>B4NVZ7_DROSI</name>
<dbReference type="PANTHER" id="PTHR10934">
    <property type="entry name" value="60S RIBOSOMAL PROTEIN L18"/>
    <property type="match status" value="1"/>
</dbReference>
<gene>
    <name evidence="6" type="primary">Dsim\GD15528</name>
    <name evidence="6" type="ORF">Dsim_GD15528</name>
</gene>
<protein>
    <recommendedName>
        <fullName evidence="3">Large ribosomal subunit protein eL18</fullName>
    </recommendedName>
    <alternativeName>
        <fullName evidence="4">60S ribosomal protein L18</fullName>
    </alternativeName>
</protein>
<keyword evidence="7" id="KW-1185">Reference proteome</keyword>
<dbReference type="GO" id="GO:0022625">
    <property type="term" value="C:cytosolic large ribosomal subunit"/>
    <property type="evidence" value="ECO:0007669"/>
    <property type="project" value="TreeGrafter"/>
</dbReference>
<feature type="domain" description="Large ribosomal subunit protein uL15/eL18" evidence="5">
    <location>
        <begin position="20"/>
        <end position="80"/>
    </location>
</feature>
<dbReference type="GO" id="GO:0003723">
    <property type="term" value="F:RNA binding"/>
    <property type="evidence" value="ECO:0007669"/>
    <property type="project" value="TreeGrafter"/>
</dbReference>
<evidence type="ECO:0000256" key="2">
    <source>
        <dbReference type="ARBA" id="ARBA00023274"/>
    </source>
</evidence>
<accession>B4NVZ7</accession>
<evidence type="ECO:0000256" key="4">
    <source>
        <dbReference type="ARBA" id="ARBA00035323"/>
    </source>
</evidence>
<dbReference type="EMBL" id="CH990865">
    <property type="protein sequence ID" value="EDX16242.1"/>
    <property type="molecule type" value="Genomic_DNA"/>
</dbReference>
<reference evidence="6 7" key="1">
    <citation type="journal article" date="2007" name="Nature">
        <title>Evolution of genes and genomes on the Drosophila phylogeny.</title>
        <authorList>
            <consortium name="Drosophila 12 Genomes Consortium"/>
            <person name="Clark A.G."/>
            <person name="Eisen M.B."/>
            <person name="Smith D.R."/>
            <person name="Bergman C.M."/>
            <person name="Oliver B."/>
            <person name="Markow T.A."/>
            <person name="Kaufman T.C."/>
            <person name="Kellis M."/>
            <person name="Gelbart W."/>
            <person name="Iyer V.N."/>
            <person name="Pollard D.A."/>
            <person name="Sackton T.B."/>
            <person name="Larracuente A.M."/>
            <person name="Singh N.D."/>
            <person name="Abad J.P."/>
            <person name="Abt D.N."/>
            <person name="Adryan B."/>
            <person name="Aguade M."/>
            <person name="Akashi H."/>
            <person name="Anderson W.W."/>
            <person name="Aquadro C.F."/>
            <person name="Ardell D.H."/>
            <person name="Arguello R."/>
            <person name="Artieri C.G."/>
            <person name="Barbash D.A."/>
            <person name="Barker D."/>
            <person name="Barsanti P."/>
            <person name="Batterham P."/>
            <person name="Batzoglou S."/>
            <person name="Begun D."/>
            <person name="Bhutkar A."/>
            <person name="Blanco E."/>
            <person name="Bosak S.A."/>
            <person name="Bradley R.K."/>
            <person name="Brand A.D."/>
            <person name="Brent M.R."/>
            <person name="Brooks A.N."/>
            <person name="Brown R.H."/>
            <person name="Butlin R.K."/>
            <person name="Caggese C."/>
            <person name="Calvi B.R."/>
            <person name="Bernardo de Carvalho A."/>
            <person name="Caspi A."/>
            <person name="Castrezana S."/>
            <person name="Celniker S.E."/>
            <person name="Chang J.L."/>
            <person name="Chapple C."/>
            <person name="Chatterji S."/>
            <person name="Chinwalla A."/>
            <person name="Civetta A."/>
            <person name="Clifton S.W."/>
            <person name="Comeron J.M."/>
            <person name="Costello J.C."/>
            <person name="Coyne J.A."/>
            <person name="Daub J."/>
            <person name="David R.G."/>
            <person name="Delcher A.L."/>
            <person name="Delehaunty K."/>
            <person name="Do C.B."/>
            <person name="Ebling H."/>
            <person name="Edwards K."/>
            <person name="Eickbush T."/>
            <person name="Evans J.D."/>
            <person name="Filipski A."/>
            <person name="Findeiss S."/>
            <person name="Freyhult E."/>
            <person name="Fulton L."/>
            <person name="Fulton R."/>
            <person name="Garcia A.C."/>
            <person name="Gardiner A."/>
            <person name="Garfield D.A."/>
            <person name="Garvin B.E."/>
            <person name="Gibson G."/>
            <person name="Gilbert D."/>
            <person name="Gnerre S."/>
            <person name="Godfrey J."/>
            <person name="Good R."/>
            <person name="Gotea V."/>
            <person name="Gravely B."/>
            <person name="Greenberg A.J."/>
            <person name="Griffiths-Jones S."/>
            <person name="Gross S."/>
            <person name="Guigo R."/>
            <person name="Gustafson E.A."/>
            <person name="Haerty W."/>
            <person name="Hahn M.W."/>
            <person name="Halligan D.L."/>
            <person name="Halpern A.L."/>
            <person name="Halter G.M."/>
            <person name="Han M.V."/>
            <person name="Heger A."/>
            <person name="Hillier L."/>
            <person name="Hinrichs A.S."/>
            <person name="Holmes I."/>
            <person name="Hoskins R.A."/>
            <person name="Hubisz M.J."/>
            <person name="Hultmark D."/>
            <person name="Huntley M.A."/>
            <person name="Jaffe D.B."/>
            <person name="Jagadeeshan S."/>
            <person name="Jeck W.R."/>
            <person name="Johnson J."/>
            <person name="Jones C.D."/>
            <person name="Jordan W.C."/>
            <person name="Karpen G.H."/>
            <person name="Kataoka E."/>
            <person name="Keightley P.D."/>
            <person name="Kheradpour P."/>
            <person name="Kirkness E.F."/>
            <person name="Koerich L.B."/>
            <person name="Kristiansen K."/>
            <person name="Kudrna D."/>
            <person name="Kulathinal R.J."/>
            <person name="Kumar S."/>
            <person name="Kwok R."/>
            <person name="Lander E."/>
            <person name="Langley C.H."/>
            <person name="Lapoint R."/>
            <person name="Lazzaro B.P."/>
            <person name="Lee S.J."/>
            <person name="Levesque L."/>
            <person name="Li R."/>
            <person name="Lin C.F."/>
            <person name="Lin M.F."/>
            <person name="Lindblad-Toh K."/>
            <person name="Llopart A."/>
            <person name="Long M."/>
            <person name="Low L."/>
            <person name="Lozovsky E."/>
            <person name="Lu J."/>
            <person name="Luo M."/>
            <person name="Machado C.A."/>
            <person name="Makalowski W."/>
            <person name="Marzo M."/>
            <person name="Matsuda M."/>
            <person name="Matzkin L."/>
            <person name="McAllister B."/>
            <person name="McBride C.S."/>
            <person name="McKernan B."/>
            <person name="McKernan K."/>
            <person name="Mendez-Lago M."/>
            <person name="Minx P."/>
            <person name="Mollenhauer M.U."/>
            <person name="Montooth K."/>
            <person name="Mount S.M."/>
            <person name="Mu X."/>
            <person name="Myers E."/>
            <person name="Negre B."/>
            <person name="Newfeld S."/>
            <person name="Nielsen R."/>
            <person name="Noor M.A."/>
            <person name="O'Grady P."/>
            <person name="Pachter L."/>
            <person name="Papaceit M."/>
            <person name="Parisi M.J."/>
            <person name="Parisi M."/>
            <person name="Parts L."/>
            <person name="Pedersen J.S."/>
            <person name="Pesole G."/>
            <person name="Phillippy A.M."/>
            <person name="Ponting C.P."/>
            <person name="Pop M."/>
            <person name="Porcelli D."/>
            <person name="Powell J.R."/>
            <person name="Prohaska S."/>
            <person name="Pruitt K."/>
            <person name="Puig M."/>
            <person name="Quesneville H."/>
            <person name="Ram K.R."/>
            <person name="Rand D."/>
            <person name="Rasmussen M.D."/>
            <person name="Reed L.K."/>
            <person name="Reenan R."/>
            <person name="Reily A."/>
            <person name="Remington K.A."/>
            <person name="Rieger T.T."/>
            <person name="Ritchie M.G."/>
            <person name="Robin C."/>
            <person name="Rogers Y.H."/>
            <person name="Rohde C."/>
            <person name="Rozas J."/>
            <person name="Rubenfield M.J."/>
            <person name="Ruiz A."/>
            <person name="Russo S."/>
            <person name="Salzberg S.L."/>
            <person name="Sanchez-Gracia A."/>
            <person name="Saranga D.J."/>
            <person name="Sato H."/>
            <person name="Schaeffer S.W."/>
            <person name="Schatz M.C."/>
            <person name="Schlenke T."/>
            <person name="Schwartz R."/>
            <person name="Segarra C."/>
            <person name="Singh R.S."/>
            <person name="Sirot L."/>
            <person name="Sirota M."/>
            <person name="Sisneros N.B."/>
            <person name="Smith C.D."/>
            <person name="Smith T.F."/>
            <person name="Spieth J."/>
            <person name="Stage D.E."/>
            <person name="Stark A."/>
            <person name="Stephan W."/>
            <person name="Strausberg R.L."/>
            <person name="Strempel S."/>
            <person name="Sturgill D."/>
            <person name="Sutton G."/>
            <person name="Sutton G.G."/>
            <person name="Tao W."/>
            <person name="Teichmann S."/>
            <person name="Tobari Y.N."/>
            <person name="Tomimura Y."/>
            <person name="Tsolas J.M."/>
            <person name="Valente V.L."/>
            <person name="Venter E."/>
            <person name="Venter J.C."/>
            <person name="Vicario S."/>
            <person name="Vieira F.G."/>
            <person name="Vilella A.J."/>
            <person name="Villasante A."/>
            <person name="Walenz B."/>
            <person name="Wang J."/>
            <person name="Wasserman M."/>
            <person name="Watts T."/>
            <person name="Wilson D."/>
            <person name="Wilson R.K."/>
            <person name="Wing R.A."/>
            <person name="Wolfner M.F."/>
            <person name="Wong A."/>
            <person name="Wong G.K."/>
            <person name="Wu C.I."/>
            <person name="Wu G."/>
            <person name="Yamamoto D."/>
            <person name="Yang H.P."/>
            <person name="Yang S.P."/>
            <person name="Yorke J.A."/>
            <person name="Yoshida K."/>
            <person name="Zdobnov E."/>
            <person name="Zhang P."/>
            <person name="Zhang Y."/>
            <person name="Zimin A.V."/>
            <person name="Baldwin J."/>
            <person name="Abdouelleil A."/>
            <person name="Abdulkadir J."/>
            <person name="Abebe A."/>
            <person name="Abera B."/>
            <person name="Abreu J."/>
            <person name="Acer S.C."/>
            <person name="Aftuck L."/>
            <person name="Alexander A."/>
            <person name="An P."/>
            <person name="Anderson E."/>
            <person name="Anderson S."/>
            <person name="Arachi H."/>
            <person name="Azer M."/>
            <person name="Bachantsang P."/>
            <person name="Barry A."/>
            <person name="Bayul T."/>
            <person name="Berlin A."/>
            <person name="Bessette D."/>
            <person name="Bloom T."/>
            <person name="Blye J."/>
            <person name="Boguslavskiy L."/>
            <person name="Bonnet C."/>
            <person name="Boukhgalter B."/>
            <person name="Bourzgui I."/>
            <person name="Brown A."/>
            <person name="Cahill P."/>
            <person name="Channer S."/>
            <person name="Cheshatsang Y."/>
            <person name="Chuda L."/>
            <person name="Citroen M."/>
            <person name="Collymore A."/>
            <person name="Cooke P."/>
            <person name="Costello M."/>
            <person name="D'Aco K."/>
            <person name="Daza R."/>
            <person name="De Haan G."/>
            <person name="DeGray S."/>
            <person name="DeMaso C."/>
            <person name="Dhargay N."/>
            <person name="Dooley K."/>
            <person name="Dooley E."/>
            <person name="Doricent M."/>
            <person name="Dorje P."/>
            <person name="Dorjee K."/>
            <person name="Dupes A."/>
            <person name="Elong R."/>
            <person name="Falk J."/>
            <person name="Farina A."/>
            <person name="Faro S."/>
            <person name="Ferguson D."/>
            <person name="Fisher S."/>
            <person name="Foley C.D."/>
            <person name="Franke A."/>
            <person name="Friedrich D."/>
            <person name="Gadbois L."/>
            <person name="Gearin G."/>
            <person name="Gearin C.R."/>
            <person name="Giannoukos G."/>
            <person name="Goode T."/>
            <person name="Graham J."/>
            <person name="Grandbois E."/>
            <person name="Grewal S."/>
            <person name="Gyaltsen K."/>
            <person name="Hafez N."/>
            <person name="Hagos B."/>
            <person name="Hall J."/>
            <person name="Henson C."/>
            <person name="Hollinger A."/>
            <person name="Honan T."/>
            <person name="Huard M.D."/>
            <person name="Hughes L."/>
            <person name="Hurhula B."/>
            <person name="Husby M.E."/>
            <person name="Kamat A."/>
            <person name="Kanga B."/>
            <person name="Kashin S."/>
            <person name="Khazanovich D."/>
            <person name="Kisner P."/>
            <person name="Lance K."/>
            <person name="Lara M."/>
            <person name="Lee W."/>
            <person name="Lennon N."/>
            <person name="Letendre F."/>
            <person name="LeVine R."/>
            <person name="Lipovsky A."/>
            <person name="Liu X."/>
            <person name="Liu J."/>
            <person name="Liu S."/>
            <person name="Lokyitsang T."/>
            <person name="Lokyitsang Y."/>
            <person name="Lubonja R."/>
            <person name="Lui A."/>
            <person name="MacDonald P."/>
            <person name="Magnisalis V."/>
            <person name="Maru K."/>
            <person name="Matthews C."/>
            <person name="McCusker W."/>
            <person name="McDonough S."/>
            <person name="Mehta T."/>
            <person name="Meldrim J."/>
            <person name="Meneus L."/>
            <person name="Mihai O."/>
            <person name="Mihalev A."/>
            <person name="Mihova T."/>
            <person name="Mittelman R."/>
            <person name="Mlenga V."/>
            <person name="Montmayeur A."/>
            <person name="Mulrain L."/>
            <person name="Navidi A."/>
            <person name="Naylor J."/>
            <person name="Negash T."/>
            <person name="Nguyen T."/>
            <person name="Nguyen N."/>
            <person name="Nicol R."/>
            <person name="Norbu C."/>
            <person name="Norbu N."/>
            <person name="Novod N."/>
            <person name="O'Neill B."/>
            <person name="Osman S."/>
            <person name="Markiewicz E."/>
            <person name="Oyono O.L."/>
            <person name="Patti C."/>
            <person name="Phunkhang P."/>
            <person name="Pierre F."/>
            <person name="Priest M."/>
            <person name="Raghuraman S."/>
            <person name="Rege F."/>
            <person name="Reyes R."/>
            <person name="Rise C."/>
            <person name="Rogov P."/>
            <person name="Ross K."/>
            <person name="Ryan E."/>
            <person name="Settipalli S."/>
            <person name="Shea T."/>
            <person name="Sherpa N."/>
            <person name="Shi L."/>
            <person name="Shih D."/>
            <person name="Sparrow T."/>
            <person name="Spaulding J."/>
            <person name="Stalker J."/>
            <person name="Stange-Thomann N."/>
            <person name="Stavropoulos S."/>
            <person name="Stone C."/>
            <person name="Strader C."/>
            <person name="Tesfaye S."/>
            <person name="Thomson T."/>
            <person name="Thoulutsang Y."/>
            <person name="Thoulutsang D."/>
            <person name="Topham K."/>
            <person name="Topping I."/>
            <person name="Tsamla T."/>
            <person name="Vassiliev H."/>
            <person name="Vo A."/>
            <person name="Wangchuk T."/>
            <person name="Wangdi T."/>
            <person name="Weiand M."/>
            <person name="Wilkinson J."/>
            <person name="Wilson A."/>
            <person name="Yadav S."/>
            <person name="Young G."/>
            <person name="Yu Q."/>
            <person name="Zembek L."/>
            <person name="Zhong D."/>
            <person name="Zimmer A."/>
            <person name="Zwirko Z."/>
            <person name="Jaffe D.B."/>
            <person name="Alvarez P."/>
            <person name="Brockman W."/>
            <person name="Butler J."/>
            <person name="Chin C."/>
            <person name="Gnerre S."/>
            <person name="Grabherr M."/>
            <person name="Kleber M."/>
            <person name="Mauceli E."/>
            <person name="MacCallum I."/>
        </authorList>
    </citation>
    <scope>NUCLEOTIDE SEQUENCE [LARGE SCALE GENOMIC DNA]</scope>
    <source>
        <strain evidence="7">white501</strain>
    </source>
</reference>
<evidence type="ECO:0000256" key="1">
    <source>
        <dbReference type="ARBA" id="ARBA00022980"/>
    </source>
</evidence>
<dbReference type="GO" id="GO:0003735">
    <property type="term" value="F:structural constituent of ribosome"/>
    <property type="evidence" value="ECO:0007669"/>
    <property type="project" value="EnsemblMetazoa"/>
</dbReference>
<dbReference type="PANTHER" id="PTHR10934:SF2">
    <property type="entry name" value="LARGE RIBOSOMAL SUBUNIT PROTEIN EL18"/>
    <property type="match status" value="1"/>
</dbReference>
<dbReference type="HOGENOM" id="CLU_2500342_0_0_1"/>
<organism evidence="6 7">
    <name type="scientific">Drosophila simulans</name>
    <name type="common">Fruit fly</name>
    <dbReference type="NCBI Taxonomy" id="7240"/>
    <lineage>
        <taxon>Eukaryota</taxon>
        <taxon>Metazoa</taxon>
        <taxon>Ecdysozoa</taxon>
        <taxon>Arthropoda</taxon>
        <taxon>Hexapoda</taxon>
        <taxon>Insecta</taxon>
        <taxon>Pterygota</taxon>
        <taxon>Neoptera</taxon>
        <taxon>Endopterygota</taxon>
        <taxon>Diptera</taxon>
        <taxon>Brachycera</taxon>
        <taxon>Muscomorpha</taxon>
        <taxon>Ephydroidea</taxon>
        <taxon>Drosophilidae</taxon>
        <taxon>Drosophila</taxon>
        <taxon>Sophophora</taxon>
    </lineage>
</organism>
<dbReference type="AlphaFoldDB" id="B4NVZ7"/>
<dbReference type="Gene3D" id="3.100.10.10">
    <property type="match status" value="1"/>
</dbReference>
<dbReference type="Proteomes" id="UP000000304">
    <property type="component" value="Unassembled WGS sequence"/>
</dbReference>
<evidence type="ECO:0000259" key="5">
    <source>
        <dbReference type="Pfam" id="PF17135"/>
    </source>
</evidence>
<evidence type="ECO:0000256" key="3">
    <source>
        <dbReference type="ARBA" id="ARBA00035218"/>
    </source>
</evidence>
<sequence>MRASWWCPISPCAPSTSDYTARDRILKAGGEVLNFHQLALQSPTRNNFLLLDDRLSTCTACNHFSKACSVPHSHTPTYLCCVGHNY</sequence>
<dbReference type="Pfam" id="PF17135">
    <property type="entry name" value="Ribosomal_L18"/>
    <property type="match status" value="1"/>
</dbReference>
<dbReference type="GO" id="GO:0006412">
    <property type="term" value="P:translation"/>
    <property type="evidence" value="ECO:0007669"/>
    <property type="project" value="InterPro"/>
</dbReference>
<dbReference type="STRING" id="7240.B4NVZ7"/>
<keyword evidence="1" id="KW-0689">Ribosomal protein</keyword>
<dbReference type="OrthoDB" id="6353017at2759"/>